<reference evidence="1" key="1">
    <citation type="submission" date="2022-09" db="EMBL/GenBank/DDBJ databases">
        <title>A Global Phylogenomic Analysis of the Shiitake Genus Lentinula.</title>
        <authorList>
            <consortium name="DOE Joint Genome Institute"/>
            <person name="Sierra-Patev S."/>
            <person name="Min B."/>
            <person name="Naranjo-Ortiz M."/>
            <person name="Looney B."/>
            <person name="Konkel Z."/>
            <person name="Slot J.C."/>
            <person name="Sakamoto Y."/>
            <person name="Steenwyk J.L."/>
            <person name="Rokas A."/>
            <person name="Carro J."/>
            <person name="Camarero S."/>
            <person name="Ferreira P."/>
            <person name="Molpeceres G."/>
            <person name="Ruiz-Duenas F.J."/>
            <person name="Serrano A."/>
            <person name="Henrissat B."/>
            <person name="Drula E."/>
            <person name="Hughes K.W."/>
            <person name="Mata J.L."/>
            <person name="Ishikawa N.K."/>
            <person name="Vargas-Isla R."/>
            <person name="Ushijima S."/>
            <person name="Smith C.A."/>
            <person name="Ahrendt S."/>
            <person name="Andreopoulos W."/>
            <person name="He G."/>
            <person name="Labutti K."/>
            <person name="Lipzen A."/>
            <person name="Ng V."/>
            <person name="Riley R."/>
            <person name="Sandor L."/>
            <person name="Barry K."/>
            <person name="Martinez A.T."/>
            <person name="Xiao Y."/>
            <person name="Gibbons J.G."/>
            <person name="Terashima K."/>
            <person name="Grigoriev I.V."/>
            <person name="Hibbett D.S."/>
        </authorList>
    </citation>
    <scope>NUCLEOTIDE SEQUENCE</scope>
    <source>
        <strain evidence="1">TMI1499</strain>
    </source>
</reference>
<evidence type="ECO:0000313" key="2">
    <source>
        <dbReference type="Proteomes" id="UP001163835"/>
    </source>
</evidence>
<evidence type="ECO:0000313" key="1">
    <source>
        <dbReference type="EMBL" id="KAJ3812896.1"/>
    </source>
</evidence>
<keyword evidence="2" id="KW-1185">Reference proteome</keyword>
<comment type="caution">
    <text evidence="1">The sequence shown here is derived from an EMBL/GenBank/DDBJ whole genome shotgun (WGS) entry which is preliminary data.</text>
</comment>
<proteinExistence type="predicted"/>
<gene>
    <name evidence="1" type="ORF">F5876DRAFT_74422</name>
</gene>
<sequence length="279" mass="32166">MEEEYRFIYHLLNDKFLSLQRVDEIQLDTLRSRRSVISVTELIKEKHQLQSNIALFPLQSANAFKEYQNILHAQRPVRTIMFFKKNGFYSVSPSHCFDEPINYAIGVLYQGCIVYLFRMTCLIVESYLLDESDLTFLADPLRNIDAALFQLPPASAILDIISLGIRETYHLSPHVIPPVATYEAKRIIHQTYFFQLERWLGSETATLFDPVPDSDFMNMGIAQETPIEVEGAHYVSAIKLSKRGDLYQQDIQSIIICRILSSLTDYVLLTLNHVTLPQK</sequence>
<dbReference type="EMBL" id="MU795009">
    <property type="protein sequence ID" value="KAJ3812896.1"/>
    <property type="molecule type" value="Genomic_DNA"/>
</dbReference>
<protein>
    <submittedName>
        <fullName evidence="1">Uncharacterized protein</fullName>
    </submittedName>
</protein>
<accession>A0ACC1U7X3</accession>
<name>A0ACC1U7X3_9AGAR</name>
<dbReference type="Proteomes" id="UP001163835">
    <property type="component" value="Unassembled WGS sequence"/>
</dbReference>
<organism evidence="1 2">
    <name type="scientific">Lentinula aff. lateritia</name>
    <dbReference type="NCBI Taxonomy" id="2804960"/>
    <lineage>
        <taxon>Eukaryota</taxon>
        <taxon>Fungi</taxon>
        <taxon>Dikarya</taxon>
        <taxon>Basidiomycota</taxon>
        <taxon>Agaricomycotina</taxon>
        <taxon>Agaricomycetes</taxon>
        <taxon>Agaricomycetidae</taxon>
        <taxon>Agaricales</taxon>
        <taxon>Marasmiineae</taxon>
        <taxon>Omphalotaceae</taxon>
        <taxon>Lentinula</taxon>
    </lineage>
</organism>